<dbReference type="CDD" id="cd01949">
    <property type="entry name" value="GGDEF"/>
    <property type="match status" value="1"/>
</dbReference>
<dbReference type="NCBIfam" id="TIGR00229">
    <property type="entry name" value="sensory_box"/>
    <property type="match status" value="3"/>
</dbReference>
<dbReference type="SMART" id="SM00267">
    <property type="entry name" value="GGDEF"/>
    <property type="match status" value="1"/>
</dbReference>
<dbReference type="InterPro" id="IPR013655">
    <property type="entry name" value="PAS_fold_3"/>
</dbReference>
<dbReference type="SMART" id="SM00091">
    <property type="entry name" value="PAS"/>
    <property type="match status" value="4"/>
</dbReference>
<dbReference type="InterPro" id="IPR052155">
    <property type="entry name" value="Biofilm_reg_signaling"/>
</dbReference>
<evidence type="ECO:0000259" key="3">
    <source>
        <dbReference type="PROSITE" id="PS50883"/>
    </source>
</evidence>
<name>A0A8T8HT11_9PSEU</name>
<evidence type="ECO:0000313" key="7">
    <source>
        <dbReference type="Proteomes" id="UP000671828"/>
    </source>
</evidence>
<dbReference type="AlphaFoldDB" id="A0A8T8HT11"/>
<reference evidence="6" key="2">
    <citation type="submission" date="2021-04" db="EMBL/GenBank/DDBJ databases">
        <title>Saccharothrix algeriensis WGS.</title>
        <authorList>
            <person name="Stuskova K."/>
            <person name="Hakalova E."/>
            <person name="Tebbal A.B."/>
            <person name="Eichmeier A."/>
        </authorList>
    </citation>
    <scope>NUCLEOTIDE SEQUENCE</scope>
    <source>
        <strain evidence="6">NRRL B-24137</strain>
    </source>
</reference>
<dbReference type="InterPro" id="IPR035965">
    <property type="entry name" value="PAS-like_dom_sf"/>
</dbReference>
<proteinExistence type="predicted"/>
<sequence>MPKRVGRAPVVLDPGRPTGRPPVLDGVELPEAPSLLCDPKGEVVRANDAAVALAGARSAAELVGRALGDLLVGEPPDLRLRRADGALLPVRAVRNQVPGTKLRAVLLVDVSDLAKAADELRDEQRRLRTVQRVAQIGSWEYDPTTGVTVWSESHYEMIGARPGEVVPGAQAVLDVVHPDDHDMVARYWANRELDGNPIDIVYRIVLPCGELRWIRGVAESKLRADGRTQFITGYIRDITAQRRADRALEVERARLLEAQRIARIGSWSYEVATKAVHRSDVLLEMYADVGISPGCDLLCGVHREDRAALGALRRRLAHAEEGRTFEAEVRSETGERVYICRVRPEFEGGRLHRFHGTVQDVTEARALERQLRDDRRRLADAQRAAQLGVWEWNPRTGDVVWSDMLSDLFGVPVAEHTHYETYLDLVHPDDRGWVDELWRQLAVDQVPVQCEHRILRRDGKVRVFRCYGVVVRDPDGRPLAVGTAQDITEQRAAEARMERSSQRFADLVSLTPVGIGLFDEAERLVDANDALCDLLGMDLEQLRGMTAEQLTHPDDKEDRLDSVSRMAQAGVDRVHKIPQRILVRPDGEQVYCELHIALSVQDDGRRFWLTVFQDITERRRASEALRHQATHDELTGLPNRALVKELLTTLLGSEDRSRVAVLFCDIDNFKRVNDSLGHDAGDELLVALARRLEGGLPEGCTAARLSGDEYVIICENIDEVGGVDALANRVAGLLRTAVPVHGQLVRVSASIGAAVPNGSRATGNDLLRFADAAMFEAKRSGAGRVSLASAALIASADRQVHLEGQLREALANDGLALHFQPVVGVDGVVQTAEALVRWPHPDRGLLPPDIFLPVAEQGDLLRELDRWVLRTALKEASTWPEPNGRPVSVAVNLAGLVPGDPEFVDIVANAIAEAGTPWDRVVLELVETALVDLPSRVRQSMDELVARGIRFAVDDFGTGYSSLARLKELPAQIIKVDRRFVSGVGNDSSDFAVARAVVDMARAMGRECVAEGVETATQFHVLRGVGVDAYQGWLFSRPVPPKEFRAVLALGALHVPRAG</sequence>
<protein>
    <submittedName>
        <fullName evidence="5">Diguanylate cyclase (GGDEF)-like protein/PAS domain S-box-containing protein</fullName>
    </submittedName>
    <submittedName>
        <fullName evidence="6">EAL domain-containing protein</fullName>
    </submittedName>
</protein>
<dbReference type="SUPFAM" id="SSF55073">
    <property type="entry name" value="Nucleotide cyclase"/>
    <property type="match status" value="1"/>
</dbReference>
<dbReference type="InterPro" id="IPR035919">
    <property type="entry name" value="EAL_sf"/>
</dbReference>
<dbReference type="Pfam" id="PF08447">
    <property type="entry name" value="PAS_3"/>
    <property type="match status" value="2"/>
</dbReference>
<reference evidence="5 8" key="1">
    <citation type="submission" date="2021-01" db="EMBL/GenBank/DDBJ databases">
        <title>Sequencing the genomes of 1000 actinobacteria strains.</title>
        <authorList>
            <person name="Klenk H.-P."/>
        </authorList>
    </citation>
    <scope>NUCLEOTIDE SEQUENCE [LARGE SCALE GENOMIC DNA]</scope>
    <source>
        <strain evidence="5 8">DSM 44581</strain>
    </source>
</reference>
<dbReference type="Gene3D" id="3.30.70.270">
    <property type="match status" value="1"/>
</dbReference>
<feature type="domain" description="PAC" evidence="2">
    <location>
        <begin position="198"/>
        <end position="250"/>
    </location>
</feature>
<evidence type="ECO:0000313" key="5">
    <source>
        <dbReference type="EMBL" id="MBM7813021.1"/>
    </source>
</evidence>
<dbReference type="PROSITE" id="PS50113">
    <property type="entry name" value="PAC"/>
    <property type="match status" value="4"/>
</dbReference>
<gene>
    <name evidence="6" type="ORF">J7S33_20110</name>
    <name evidence="5" type="ORF">JOE68_003886</name>
</gene>
<accession>A0A8T8HT11</accession>
<dbReference type="PANTHER" id="PTHR44757">
    <property type="entry name" value="DIGUANYLATE CYCLASE DGCP"/>
    <property type="match status" value="1"/>
</dbReference>
<dbReference type="InterPro" id="IPR001633">
    <property type="entry name" value="EAL_dom"/>
</dbReference>
<evidence type="ECO:0000313" key="6">
    <source>
        <dbReference type="EMBL" id="QTR01636.1"/>
    </source>
</evidence>
<dbReference type="CDD" id="cd01948">
    <property type="entry name" value="EAL"/>
    <property type="match status" value="1"/>
</dbReference>
<dbReference type="Pfam" id="PF08448">
    <property type="entry name" value="PAS_4"/>
    <property type="match status" value="1"/>
</dbReference>
<organism evidence="6 7">
    <name type="scientific">Saccharothrix algeriensis</name>
    <dbReference type="NCBI Taxonomy" id="173560"/>
    <lineage>
        <taxon>Bacteria</taxon>
        <taxon>Bacillati</taxon>
        <taxon>Actinomycetota</taxon>
        <taxon>Actinomycetes</taxon>
        <taxon>Pseudonocardiales</taxon>
        <taxon>Pseudonocardiaceae</taxon>
        <taxon>Saccharothrix</taxon>
    </lineage>
</organism>
<dbReference type="EMBL" id="CP072788">
    <property type="protein sequence ID" value="QTR01636.1"/>
    <property type="molecule type" value="Genomic_DNA"/>
</dbReference>
<dbReference type="SMART" id="SM00052">
    <property type="entry name" value="EAL"/>
    <property type="match status" value="1"/>
</dbReference>
<dbReference type="CDD" id="cd00130">
    <property type="entry name" value="PAS"/>
    <property type="match status" value="3"/>
</dbReference>
<dbReference type="InterPro" id="IPR001610">
    <property type="entry name" value="PAC"/>
</dbReference>
<feature type="domain" description="EAL" evidence="3">
    <location>
        <begin position="799"/>
        <end position="1052"/>
    </location>
</feature>
<dbReference type="InterPro" id="IPR029787">
    <property type="entry name" value="Nucleotide_cyclase"/>
</dbReference>
<feature type="domain" description="PAS" evidence="1">
    <location>
        <begin position="500"/>
        <end position="570"/>
    </location>
</feature>
<dbReference type="EMBL" id="JAFBCL010000001">
    <property type="protein sequence ID" value="MBM7813021.1"/>
    <property type="molecule type" value="Genomic_DNA"/>
</dbReference>
<dbReference type="Gene3D" id="3.30.450.20">
    <property type="entry name" value="PAS domain"/>
    <property type="match status" value="4"/>
</dbReference>
<feature type="domain" description="PAC" evidence="2">
    <location>
        <begin position="575"/>
        <end position="627"/>
    </location>
</feature>
<dbReference type="RefSeq" id="WP_204843700.1">
    <property type="nucleotide sequence ID" value="NZ_JAFBCL010000001.1"/>
</dbReference>
<dbReference type="Proteomes" id="UP000671828">
    <property type="component" value="Chromosome"/>
</dbReference>
<dbReference type="InterPro" id="IPR000014">
    <property type="entry name" value="PAS"/>
</dbReference>
<dbReference type="SUPFAM" id="SSF55785">
    <property type="entry name" value="PYP-like sensor domain (PAS domain)"/>
    <property type="match status" value="4"/>
</dbReference>
<dbReference type="PANTHER" id="PTHR44757:SF2">
    <property type="entry name" value="BIOFILM ARCHITECTURE MAINTENANCE PROTEIN MBAA"/>
    <property type="match status" value="1"/>
</dbReference>
<feature type="domain" description="PAC" evidence="2">
    <location>
        <begin position="323"/>
        <end position="373"/>
    </location>
</feature>
<feature type="domain" description="PAS" evidence="1">
    <location>
        <begin position="123"/>
        <end position="196"/>
    </location>
</feature>
<dbReference type="SMART" id="SM00086">
    <property type="entry name" value="PAC"/>
    <property type="match status" value="4"/>
</dbReference>
<dbReference type="InterPro" id="IPR013656">
    <property type="entry name" value="PAS_4"/>
</dbReference>
<dbReference type="SUPFAM" id="SSF141868">
    <property type="entry name" value="EAL domain-like"/>
    <property type="match status" value="1"/>
</dbReference>
<keyword evidence="8" id="KW-1185">Reference proteome</keyword>
<evidence type="ECO:0000259" key="1">
    <source>
        <dbReference type="PROSITE" id="PS50112"/>
    </source>
</evidence>
<dbReference type="NCBIfam" id="TIGR00254">
    <property type="entry name" value="GGDEF"/>
    <property type="match status" value="1"/>
</dbReference>
<dbReference type="PROSITE" id="PS50887">
    <property type="entry name" value="GGDEF"/>
    <property type="match status" value="1"/>
</dbReference>
<dbReference type="Gene3D" id="2.10.70.100">
    <property type="match status" value="2"/>
</dbReference>
<evidence type="ECO:0000259" key="2">
    <source>
        <dbReference type="PROSITE" id="PS50113"/>
    </source>
</evidence>
<dbReference type="Gene3D" id="3.20.20.450">
    <property type="entry name" value="EAL domain"/>
    <property type="match status" value="1"/>
</dbReference>
<dbReference type="PROSITE" id="PS50883">
    <property type="entry name" value="EAL"/>
    <property type="match status" value="1"/>
</dbReference>
<dbReference type="InterPro" id="IPR000700">
    <property type="entry name" value="PAS-assoc_C"/>
</dbReference>
<dbReference type="Pfam" id="PF00563">
    <property type="entry name" value="EAL"/>
    <property type="match status" value="1"/>
</dbReference>
<evidence type="ECO:0000313" key="8">
    <source>
        <dbReference type="Proteomes" id="UP001195724"/>
    </source>
</evidence>
<dbReference type="Pfam" id="PF00990">
    <property type="entry name" value="GGDEF"/>
    <property type="match status" value="1"/>
</dbReference>
<dbReference type="Pfam" id="PF13426">
    <property type="entry name" value="PAS_9"/>
    <property type="match status" value="1"/>
</dbReference>
<feature type="domain" description="PAC" evidence="2">
    <location>
        <begin position="448"/>
        <end position="499"/>
    </location>
</feature>
<dbReference type="PROSITE" id="PS50112">
    <property type="entry name" value="PAS"/>
    <property type="match status" value="2"/>
</dbReference>
<evidence type="ECO:0000259" key="4">
    <source>
        <dbReference type="PROSITE" id="PS50887"/>
    </source>
</evidence>
<dbReference type="InterPro" id="IPR000160">
    <property type="entry name" value="GGDEF_dom"/>
</dbReference>
<dbReference type="InterPro" id="IPR043128">
    <property type="entry name" value="Rev_trsase/Diguanyl_cyclase"/>
</dbReference>
<dbReference type="Proteomes" id="UP001195724">
    <property type="component" value="Unassembled WGS sequence"/>
</dbReference>
<feature type="domain" description="GGDEF" evidence="4">
    <location>
        <begin position="657"/>
        <end position="790"/>
    </location>
</feature>